<feature type="binding site" description="axial binding residue" evidence="5">
    <location>
        <position position="75"/>
    </location>
    <ligand>
        <name>heme</name>
        <dbReference type="ChEBI" id="CHEBI:30413"/>
    </ligand>
    <ligandPart>
        <name>Fe</name>
        <dbReference type="ChEBI" id="CHEBI:18248"/>
    </ligandPart>
</feature>
<dbReference type="PANTHER" id="PTHR24305:SF229">
    <property type="entry name" value="P450, PUTATIVE (EUROFUNG)-RELATED"/>
    <property type="match status" value="1"/>
</dbReference>
<comment type="similarity">
    <text evidence="2">Belongs to the cytochrome P450 family.</text>
</comment>
<evidence type="ECO:0000256" key="2">
    <source>
        <dbReference type="ARBA" id="ARBA00010617"/>
    </source>
</evidence>
<dbReference type="Proteomes" id="UP000758155">
    <property type="component" value="Unassembled WGS sequence"/>
</dbReference>
<dbReference type="Gene3D" id="1.10.630.10">
    <property type="entry name" value="Cytochrome P450"/>
    <property type="match status" value="1"/>
</dbReference>
<evidence type="ECO:0000256" key="1">
    <source>
        <dbReference type="ARBA" id="ARBA00001971"/>
    </source>
</evidence>
<proteinExistence type="inferred from homology"/>
<evidence type="ECO:0000313" key="6">
    <source>
        <dbReference type="EMBL" id="KAF3036927.1"/>
    </source>
</evidence>
<name>A0A9P4WN04_9PLEO</name>
<dbReference type="InterPro" id="IPR001128">
    <property type="entry name" value="Cyt_P450"/>
</dbReference>
<evidence type="ECO:0000256" key="3">
    <source>
        <dbReference type="ARBA" id="ARBA00022723"/>
    </source>
</evidence>
<dbReference type="GO" id="GO:0004497">
    <property type="term" value="F:monooxygenase activity"/>
    <property type="evidence" value="ECO:0007669"/>
    <property type="project" value="InterPro"/>
</dbReference>
<dbReference type="PANTHER" id="PTHR24305">
    <property type="entry name" value="CYTOCHROME P450"/>
    <property type="match status" value="1"/>
</dbReference>
<keyword evidence="5" id="KW-0349">Heme</keyword>
<reference evidence="6" key="1">
    <citation type="submission" date="2019-04" db="EMBL/GenBank/DDBJ databases">
        <title>Sequencing of skin fungus with MAO and IRED activity.</title>
        <authorList>
            <person name="Marsaioli A.J."/>
            <person name="Bonatto J.M.C."/>
            <person name="Reis Junior O."/>
        </authorList>
    </citation>
    <scope>NUCLEOTIDE SEQUENCE</scope>
    <source>
        <strain evidence="6">28M1</strain>
    </source>
</reference>
<evidence type="ECO:0008006" key="8">
    <source>
        <dbReference type="Google" id="ProtNLM"/>
    </source>
</evidence>
<dbReference type="GO" id="GO:0020037">
    <property type="term" value="F:heme binding"/>
    <property type="evidence" value="ECO:0007669"/>
    <property type="project" value="InterPro"/>
</dbReference>
<dbReference type="GO" id="GO:0016705">
    <property type="term" value="F:oxidoreductase activity, acting on paired donors, with incorporation or reduction of molecular oxygen"/>
    <property type="evidence" value="ECO:0007669"/>
    <property type="project" value="InterPro"/>
</dbReference>
<comment type="caution">
    <text evidence="6">The sequence shown here is derived from an EMBL/GenBank/DDBJ whole genome shotgun (WGS) entry which is preliminary data.</text>
</comment>
<dbReference type="PRINTS" id="PR00465">
    <property type="entry name" value="EP450IV"/>
</dbReference>
<dbReference type="InterPro" id="IPR036396">
    <property type="entry name" value="Cyt_P450_sf"/>
</dbReference>
<keyword evidence="3 5" id="KW-0479">Metal-binding</keyword>
<protein>
    <recommendedName>
        <fullName evidence="8">Cytochrome P450</fullName>
    </recommendedName>
</protein>
<keyword evidence="4 5" id="KW-0408">Iron</keyword>
<dbReference type="InterPro" id="IPR050121">
    <property type="entry name" value="Cytochrome_P450_monoxygenase"/>
</dbReference>
<evidence type="ECO:0000313" key="7">
    <source>
        <dbReference type="Proteomes" id="UP000758155"/>
    </source>
</evidence>
<dbReference type="EMBL" id="SWKV01000046">
    <property type="protein sequence ID" value="KAF3036927.1"/>
    <property type="molecule type" value="Genomic_DNA"/>
</dbReference>
<sequence length="134" mass="15523">MPRYAPAQGLQLPNGFYVPKGYRVGMGPFVVQRDTELFGDDAEMFRPERWLEADKERLRQMHTSMLSFGAGTRTCTGQHLAMAEIYKIVPEMVRRFEISLPDERKWTAHNASFNLASGIVCDIRRRVMWNRALE</sequence>
<evidence type="ECO:0000256" key="5">
    <source>
        <dbReference type="PIRSR" id="PIRSR602403-1"/>
    </source>
</evidence>
<dbReference type="GO" id="GO:0005506">
    <property type="term" value="F:iron ion binding"/>
    <property type="evidence" value="ECO:0007669"/>
    <property type="project" value="InterPro"/>
</dbReference>
<dbReference type="OrthoDB" id="3934656at2759"/>
<keyword evidence="7" id="KW-1185">Reference proteome</keyword>
<dbReference type="Pfam" id="PF00067">
    <property type="entry name" value="p450"/>
    <property type="match status" value="1"/>
</dbReference>
<organism evidence="6 7">
    <name type="scientific">Didymella heteroderae</name>
    <dbReference type="NCBI Taxonomy" id="1769908"/>
    <lineage>
        <taxon>Eukaryota</taxon>
        <taxon>Fungi</taxon>
        <taxon>Dikarya</taxon>
        <taxon>Ascomycota</taxon>
        <taxon>Pezizomycotina</taxon>
        <taxon>Dothideomycetes</taxon>
        <taxon>Pleosporomycetidae</taxon>
        <taxon>Pleosporales</taxon>
        <taxon>Pleosporineae</taxon>
        <taxon>Didymellaceae</taxon>
        <taxon>Didymella</taxon>
    </lineage>
</organism>
<comment type="cofactor">
    <cofactor evidence="1 5">
        <name>heme</name>
        <dbReference type="ChEBI" id="CHEBI:30413"/>
    </cofactor>
</comment>
<gene>
    <name evidence="6" type="ORF">E8E12_005397</name>
</gene>
<dbReference type="AlphaFoldDB" id="A0A9P4WN04"/>
<evidence type="ECO:0000256" key="4">
    <source>
        <dbReference type="ARBA" id="ARBA00023004"/>
    </source>
</evidence>
<accession>A0A9P4WN04</accession>
<dbReference type="SUPFAM" id="SSF48264">
    <property type="entry name" value="Cytochrome P450"/>
    <property type="match status" value="1"/>
</dbReference>
<dbReference type="InterPro" id="IPR002403">
    <property type="entry name" value="Cyt_P450_E_grp-IV"/>
</dbReference>